<evidence type="ECO:0000256" key="4">
    <source>
        <dbReference type="SAM" id="MobiDB-lite"/>
    </source>
</evidence>
<dbReference type="GO" id="GO:0140326">
    <property type="term" value="F:ATPase-coupled intramembrane lipid transporter activity"/>
    <property type="evidence" value="ECO:0007669"/>
    <property type="project" value="TreeGrafter"/>
</dbReference>
<dbReference type="PANTHER" id="PTHR24092:SF81">
    <property type="entry name" value="PHOSPHOLIPID-TRANSPORTING ATPASE VA"/>
    <property type="match status" value="1"/>
</dbReference>
<evidence type="ECO:0000256" key="3">
    <source>
        <dbReference type="ARBA" id="ARBA00022842"/>
    </source>
</evidence>
<feature type="domain" description="P-type ATPase C-terminal" evidence="6">
    <location>
        <begin position="1"/>
        <end position="128"/>
    </location>
</feature>
<evidence type="ECO:0000256" key="1">
    <source>
        <dbReference type="ARBA" id="ARBA00004141"/>
    </source>
</evidence>
<evidence type="ECO:0000256" key="5">
    <source>
        <dbReference type="SAM" id="Phobius"/>
    </source>
</evidence>
<keyword evidence="2" id="KW-0479">Metal-binding</keyword>
<protein>
    <submittedName>
        <fullName evidence="7">Probable phospholipid-transporting ATPase VA</fullName>
    </submittedName>
</protein>
<dbReference type="GO" id="GO:0005886">
    <property type="term" value="C:plasma membrane"/>
    <property type="evidence" value="ECO:0007669"/>
    <property type="project" value="TreeGrafter"/>
</dbReference>
<gene>
    <name evidence="7" type="ORF">AKAME5_002933600</name>
</gene>
<feature type="region of interest" description="Disordered" evidence="4">
    <location>
        <begin position="161"/>
        <end position="220"/>
    </location>
</feature>
<sequence>MIDAFYQSLVCFFIPYFAYADSDVDLFTWGTPITTLALFTILLHLGIETKTWTWMNWLSVTFSIALFFTVALCYNASCPTCYSPSNPYWTMQRLLQDPLFYLLCAITPVAALLPRYFYRACQGTLFPSPVQVGRQLDKLPTEIRRNILSLSRVKVGSSLSPKPPFLSLTKPSPKGCNKKDQRSFPSSNTPPAKKGPVLQADEEKGQRSPVQPTDSVRGHSDLYTLVATEIDTLPYTKDAPPLSGEQQPPSTKVSECLDKTLEFSDQSLSSWITSMPLPAQTDSVQLTLPPDGDSQCVKYMRNSEERLKSDHTVHPAHRTEQVAEQLLHTTL</sequence>
<keyword evidence="8" id="KW-1185">Reference proteome</keyword>
<accession>A0AAD3N563</accession>
<dbReference type="AlphaFoldDB" id="A0AAD3N563"/>
<keyword evidence="5" id="KW-0472">Membrane</keyword>
<comment type="subcellular location">
    <subcellularLocation>
        <location evidence="1">Membrane</location>
        <topology evidence="1">Multi-pass membrane protein</topology>
    </subcellularLocation>
</comment>
<dbReference type="Proteomes" id="UP001279410">
    <property type="component" value="Unassembled WGS sequence"/>
</dbReference>
<feature type="transmembrane region" description="Helical" evidence="5">
    <location>
        <begin position="26"/>
        <end position="45"/>
    </location>
</feature>
<feature type="transmembrane region" description="Helical" evidence="5">
    <location>
        <begin position="99"/>
        <end position="118"/>
    </location>
</feature>
<comment type="caution">
    <text evidence="7">The sequence shown here is derived from an EMBL/GenBank/DDBJ whole genome shotgun (WGS) entry which is preliminary data.</text>
</comment>
<organism evidence="7 8">
    <name type="scientific">Lates japonicus</name>
    <name type="common">Japanese lates</name>
    <dbReference type="NCBI Taxonomy" id="270547"/>
    <lineage>
        <taxon>Eukaryota</taxon>
        <taxon>Metazoa</taxon>
        <taxon>Chordata</taxon>
        <taxon>Craniata</taxon>
        <taxon>Vertebrata</taxon>
        <taxon>Euteleostomi</taxon>
        <taxon>Actinopterygii</taxon>
        <taxon>Neopterygii</taxon>
        <taxon>Teleostei</taxon>
        <taxon>Neoteleostei</taxon>
        <taxon>Acanthomorphata</taxon>
        <taxon>Carangaria</taxon>
        <taxon>Carangaria incertae sedis</taxon>
        <taxon>Centropomidae</taxon>
        <taxon>Lates</taxon>
    </lineage>
</organism>
<dbReference type="EMBL" id="BRZM01005761">
    <property type="protein sequence ID" value="GLD65724.1"/>
    <property type="molecule type" value="Genomic_DNA"/>
</dbReference>
<keyword evidence="5" id="KW-1133">Transmembrane helix</keyword>
<dbReference type="GO" id="GO:0046872">
    <property type="term" value="F:metal ion binding"/>
    <property type="evidence" value="ECO:0007669"/>
    <property type="project" value="UniProtKB-KW"/>
</dbReference>
<name>A0AAD3N563_LATJO</name>
<evidence type="ECO:0000256" key="2">
    <source>
        <dbReference type="ARBA" id="ARBA00022723"/>
    </source>
</evidence>
<dbReference type="PANTHER" id="PTHR24092">
    <property type="entry name" value="PROBABLE PHOSPHOLIPID-TRANSPORTING ATPASE"/>
    <property type="match status" value="1"/>
</dbReference>
<reference evidence="7" key="1">
    <citation type="submission" date="2022-08" db="EMBL/GenBank/DDBJ databases">
        <title>Genome sequencing of akame (Lates japonicus).</title>
        <authorList>
            <person name="Hashiguchi Y."/>
            <person name="Takahashi H."/>
        </authorList>
    </citation>
    <scope>NUCLEOTIDE SEQUENCE</scope>
    <source>
        <strain evidence="7">Kochi</strain>
    </source>
</reference>
<evidence type="ECO:0000313" key="8">
    <source>
        <dbReference type="Proteomes" id="UP001279410"/>
    </source>
</evidence>
<dbReference type="InterPro" id="IPR032630">
    <property type="entry name" value="P_typ_ATPase_c"/>
</dbReference>
<evidence type="ECO:0000313" key="7">
    <source>
        <dbReference type="EMBL" id="GLD65724.1"/>
    </source>
</evidence>
<keyword evidence="3" id="KW-0460">Magnesium</keyword>
<dbReference type="InterPro" id="IPR023298">
    <property type="entry name" value="ATPase_P-typ_TM_dom_sf"/>
</dbReference>
<keyword evidence="5" id="KW-0812">Transmembrane</keyword>
<feature type="compositionally biased region" description="Low complexity" evidence="4">
    <location>
        <begin position="161"/>
        <end position="174"/>
    </location>
</feature>
<proteinExistence type="predicted"/>
<evidence type="ECO:0000259" key="6">
    <source>
        <dbReference type="Pfam" id="PF16212"/>
    </source>
</evidence>
<dbReference type="SUPFAM" id="SSF81665">
    <property type="entry name" value="Calcium ATPase, transmembrane domain M"/>
    <property type="match status" value="1"/>
</dbReference>
<dbReference type="Pfam" id="PF16212">
    <property type="entry name" value="PhoLip_ATPase_C"/>
    <property type="match status" value="1"/>
</dbReference>
<feature type="transmembrane region" description="Helical" evidence="5">
    <location>
        <begin position="57"/>
        <end position="77"/>
    </location>
</feature>
<dbReference type="GO" id="GO:0045332">
    <property type="term" value="P:phospholipid translocation"/>
    <property type="evidence" value="ECO:0007669"/>
    <property type="project" value="TreeGrafter"/>
</dbReference>